<dbReference type="PANTHER" id="PTHR43968:SF6">
    <property type="entry name" value="GLUTATHIONE S-TRANSFERASE OMEGA"/>
    <property type="match status" value="1"/>
</dbReference>
<dbReference type="SUPFAM" id="SSF52833">
    <property type="entry name" value="Thioredoxin-like"/>
    <property type="match status" value="1"/>
</dbReference>
<protein>
    <recommendedName>
        <fullName evidence="5">Glutathione S-transferase</fullName>
    </recommendedName>
</protein>
<sequence>MGIHDAAALPAYRFFPKPSAKPSSRRRLDMRTWQQVDFPECLVLPVCPTNLDWCCEKYLRLYQASVWHKYVDALLTGVVCSVLNEKLVDFQLAEVALKDPKTGLWHQLENKPDWFVRLNPLGKVPVLAHKDASGTVRSVYESLICNEYLEECHPRLAMLPSDPVARAHARIIIDRFNSKFVPVFYRFLIRQEAAGQEECAGQLRSELAWLDSQVHERGPYFAGQEFSLVDAAIIPWFTRMPVLQHYRSFHLPDKLTRLAGWAQRAARRQSVLDSETVPPGAEDYSAALLQHYSRYADASANSTSARDFK</sequence>
<dbReference type="Gene3D" id="1.20.1050.10">
    <property type="match status" value="1"/>
</dbReference>
<dbReference type="Gene3D" id="3.40.30.10">
    <property type="entry name" value="Glutaredoxin"/>
    <property type="match status" value="1"/>
</dbReference>
<dbReference type="Pfam" id="PF13409">
    <property type="entry name" value="GST_N_2"/>
    <property type="match status" value="1"/>
</dbReference>
<dbReference type="Proteomes" id="UP001445335">
    <property type="component" value="Unassembled WGS sequence"/>
</dbReference>
<evidence type="ECO:0000259" key="2">
    <source>
        <dbReference type="PROSITE" id="PS50405"/>
    </source>
</evidence>
<dbReference type="InterPro" id="IPR010987">
    <property type="entry name" value="Glutathione-S-Trfase_C-like"/>
</dbReference>
<dbReference type="PANTHER" id="PTHR43968">
    <property type="match status" value="1"/>
</dbReference>
<organism evidence="3 4">
    <name type="scientific">Elliptochloris bilobata</name>
    <dbReference type="NCBI Taxonomy" id="381761"/>
    <lineage>
        <taxon>Eukaryota</taxon>
        <taxon>Viridiplantae</taxon>
        <taxon>Chlorophyta</taxon>
        <taxon>core chlorophytes</taxon>
        <taxon>Trebouxiophyceae</taxon>
        <taxon>Trebouxiophyceae incertae sedis</taxon>
        <taxon>Elliptochloris clade</taxon>
        <taxon>Elliptochloris</taxon>
    </lineage>
</organism>
<dbReference type="EMBL" id="JALJOU010000001">
    <property type="protein sequence ID" value="KAK9846293.1"/>
    <property type="molecule type" value="Genomic_DNA"/>
</dbReference>
<keyword evidence="4" id="KW-1185">Reference proteome</keyword>
<dbReference type="AlphaFoldDB" id="A0AAW1SIR4"/>
<dbReference type="InterPro" id="IPR036249">
    <property type="entry name" value="Thioredoxin-like_sf"/>
</dbReference>
<comment type="caution">
    <text evidence="3">The sequence shown here is derived from an EMBL/GenBank/DDBJ whole genome shotgun (WGS) entry which is preliminary data.</text>
</comment>
<evidence type="ECO:0000313" key="3">
    <source>
        <dbReference type="EMBL" id="KAK9846293.1"/>
    </source>
</evidence>
<accession>A0AAW1SIR4</accession>
<dbReference type="PROSITE" id="PS50405">
    <property type="entry name" value="GST_CTER"/>
    <property type="match status" value="1"/>
</dbReference>
<dbReference type="PROSITE" id="PS50404">
    <property type="entry name" value="GST_NTER"/>
    <property type="match status" value="1"/>
</dbReference>
<gene>
    <name evidence="3" type="ORF">WJX81_001054</name>
</gene>
<dbReference type="SFLD" id="SFLDG00358">
    <property type="entry name" value="Main_(cytGST)"/>
    <property type="match status" value="1"/>
</dbReference>
<dbReference type="InterPro" id="IPR004045">
    <property type="entry name" value="Glutathione_S-Trfase_N"/>
</dbReference>
<proteinExistence type="predicted"/>
<dbReference type="Pfam" id="PF13410">
    <property type="entry name" value="GST_C_2"/>
    <property type="match status" value="1"/>
</dbReference>
<feature type="domain" description="GST N-terminal" evidence="1">
    <location>
        <begin position="63"/>
        <end position="157"/>
    </location>
</feature>
<reference evidence="3 4" key="1">
    <citation type="journal article" date="2024" name="Nat. Commun.">
        <title>Phylogenomics reveals the evolutionary origins of lichenization in chlorophyte algae.</title>
        <authorList>
            <person name="Puginier C."/>
            <person name="Libourel C."/>
            <person name="Otte J."/>
            <person name="Skaloud P."/>
            <person name="Haon M."/>
            <person name="Grisel S."/>
            <person name="Petersen M."/>
            <person name="Berrin J.G."/>
            <person name="Delaux P.M."/>
            <person name="Dal Grande F."/>
            <person name="Keller J."/>
        </authorList>
    </citation>
    <scope>NUCLEOTIDE SEQUENCE [LARGE SCALE GENOMIC DNA]</scope>
    <source>
        <strain evidence="3 4">SAG 245.80</strain>
    </source>
</reference>
<dbReference type="InterPro" id="IPR050983">
    <property type="entry name" value="GST_Omega/HSP26"/>
</dbReference>
<dbReference type="SFLD" id="SFLDS00019">
    <property type="entry name" value="Glutathione_Transferase_(cytos"/>
    <property type="match status" value="1"/>
</dbReference>
<evidence type="ECO:0008006" key="5">
    <source>
        <dbReference type="Google" id="ProtNLM"/>
    </source>
</evidence>
<evidence type="ECO:0000313" key="4">
    <source>
        <dbReference type="Proteomes" id="UP001445335"/>
    </source>
</evidence>
<dbReference type="SUPFAM" id="SSF47616">
    <property type="entry name" value="GST C-terminal domain-like"/>
    <property type="match status" value="1"/>
</dbReference>
<name>A0AAW1SIR4_9CHLO</name>
<dbReference type="InterPro" id="IPR040079">
    <property type="entry name" value="Glutathione_S-Trfase"/>
</dbReference>
<dbReference type="InterPro" id="IPR036282">
    <property type="entry name" value="Glutathione-S-Trfase_C_sf"/>
</dbReference>
<feature type="domain" description="GST C-terminal" evidence="2">
    <location>
        <begin position="162"/>
        <end position="295"/>
    </location>
</feature>
<evidence type="ECO:0000259" key="1">
    <source>
        <dbReference type="PROSITE" id="PS50404"/>
    </source>
</evidence>
<dbReference type="GO" id="GO:0005737">
    <property type="term" value="C:cytoplasm"/>
    <property type="evidence" value="ECO:0007669"/>
    <property type="project" value="TreeGrafter"/>
</dbReference>